<protein>
    <submittedName>
        <fullName evidence="2">Uncharacterized protein</fullName>
    </submittedName>
</protein>
<keyword evidence="1" id="KW-1133">Transmembrane helix</keyword>
<feature type="transmembrane region" description="Helical" evidence="1">
    <location>
        <begin position="58"/>
        <end position="80"/>
    </location>
</feature>
<name>A0ABN8HZP1_9NEOP</name>
<sequence length="172" mass="19886">MPLSGCTNGVLATALVVLLLLPVQYYVPDLYSPVPEPVLTPPPSTYTLSWVQLDEYPLFDTVVATTLVVLAFFIYVCDWVQRKVLERRIFKLNQYLGECVDKLRGWDTRQEQLETMLHTVRNATAEYSLLLYLMLRKHRLVAHKGPPPTSLLEKELDDLPFVRNYVLEMQME</sequence>
<accession>A0ABN8HZP1</accession>
<evidence type="ECO:0000256" key="1">
    <source>
        <dbReference type="SAM" id="Phobius"/>
    </source>
</evidence>
<feature type="non-terminal residue" evidence="2">
    <location>
        <position position="172"/>
    </location>
</feature>
<reference evidence="2" key="1">
    <citation type="submission" date="2022-03" db="EMBL/GenBank/DDBJ databases">
        <authorList>
            <person name="Martin H S."/>
        </authorList>
    </citation>
    <scope>NUCLEOTIDE SEQUENCE</scope>
</reference>
<proteinExistence type="predicted"/>
<keyword evidence="1" id="KW-0472">Membrane</keyword>
<evidence type="ECO:0000313" key="2">
    <source>
        <dbReference type="EMBL" id="CAH2042771.1"/>
    </source>
</evidence>
<dbReference type="Proteomes" id="UP000837857">
    <property type="component" value="Chromosome 14"/>
</dbReference>
<dbReference type="EMBL" id="OW152826">
    <property type="protein sequence ID" value="CAH2042771.1"/>
    <property type="molecule type" value="Genomic_DNA"/>
</dbReference>
<feature type="transmembrane region" description="Helical" evidence="1">
    <location>
        <begin position="7"/>
        <end position="27"/>
    </location>
</feature>
<gene>
    <name evidence="2" type="ORF">IPOD504_LOCUS4084</name>
</gene>
<organism evidence="2 3">
    <name type="scientific">Iphiclides podalirius</name>
    <name type="common">scarce swallowtail</name>
    <dbReference type="NCBI Taxonomy" id="110791"/>
    <lineage>
        <taxon>Eukaryota</taxon>
        <taxon>Metazoa</taxon>
        <taxon>Ecdysozoa</taxon>
        <taxon>Arthropoda</taxon>
        <taxon>Hexapoda</taxon>
        <taxon>Insecta</taxon>
        <taxon>Pterygota</taxon>
        <taxon>Neoptera</taxon>
        <taxon>Endopterygota</taxon>
        <taxon>Lepidoptera</taxon>
        <taxon>Glossata</taxon>
        <taxon>Ditrysia</taxon>
        <taxon>Papilionoidea</taxon>
        <taxon>Papilionidae</taxon>
        <taxon>Papilioninae</taxon>
        <taxon>Iphiclides</taxon>
    </lineage>
</organism>
<keyword evidence="1" id="KW-0812">Transmembrane</keyword>
<keyword evidence="3" id="KW-1185">Reference proteome</keyword>
<evidence type="ECO:0000313" key="3">
    <source>
        <dbReference type="Proteomes" id="UP000837857"/>
    </source>
</evidence>